<comment type="catalytic activity">
    <reaction evidence="2">
        <text>Hydrolysis of terminal, non-reducing branched (1-&gt;3)-alpha-D-galactosidic residues, producing free D-galactose.</text>
        <dbReference type="EC" id="3.2.1.n1"/>
    </reaction>
</comment>
<keyword evidence="4" id="KW-0378">Hydrolase</keyword>
<comment type="caution">
    <text evidence="7">The sequence shown here is derived from an EMBL/GenBank/DDBJ whole genome shotgun (WGS) entry which is preliminary data.</text>
</comment>
<dbReference type="Pfam" id="PF23764">
    <property type="entry name" value="Beta-barrel_GLAA-B_II"/>
    <property type="match status" value="1"/>
</dbReference>
<evidence type="ECO:0000259" key="6">
    <source>
        <dbReference type="Pfam" id="PF23764"/>
    </source>
</evidence>
<protein>
    <submittedName>
        <fullName evidence="7">Parallel beta helix pectate lyase-like protein</fullName>
    </submittedName>
</protein>
<sequence>MAVFDVVAYGADPTGRSDSAAAFAAAFRAASAHPQPSEVRIPPGDYTLYPEHAERRDLFVSNTVGADPRYRTKTIAMLVEHANGLVVNGTGAKLTLHGFQTAFAVIDSHDVRWHGFAVDYHAPSLVEATVVAAGPTWRQLAVPADVTARVDGTHINWEGERSYWSGRDGLDYAQVYDPRTGTVRRCDNPLFVNVTAISDDLRIEYGGPIDDDTGLVYQMRPTVRDHPGVFVWESERVTLDNLDLHYLHGFGILGQLSRDLVLRDIRFQADPERGRKTASYADFVNLSNVGGQVTIERCLFDGAHDDAINVHGTYLVVKERPDERTVVLEYRHPETAGFPAFHAGDEIEFIERATLSSDTAIQARVVAVTDPTPEHPFTTTVTLDRPVHLENERWAAENISYSPDVTVTGNVFTGIPTRGVLLTARGHCVIEGNVFDEMGMAGIFVSGDANEWFESGPVKDLTIRANEFRRLTAPAILVEPTIAGGKVHSGIDIEHNRFVDCTEPHVVIKE</sequence>
<keyword evidence="8" id="KW-1185">Reference proteome</keyword>
<accession>A0A3D9ZNV5</accession>
<gene>
    <name evidence="7" type="ORF">DFJ67_4960</name>
</gene>
<comment type="catalytic activity">
    <reaction evidence="1">
        <text>Hydrolysis of terminal, non-reducing alpha-D-galactose residues in alpha-D-galactosides, including galactose oligosaccharides, galactomannans and galactolipids.</text>
        <dbReference type="EC" id="3.2.1.22"/>
    </reaction>
</comment>
<evidence type="ECO:0000256" key="3">
    <source>
        <dbReference type="ARBA" id="ARBA00022737"/>
    </source>
</evidence>
<reference evidence="7 8" key="1">
    <citation type="submission" date="2018-08" db="EMBL/GenBank/DDBJ databases">
        <title>Sequencing the genomes of 1000 actinobacteria strains.</title>
        <authorList>
            <person name="Klenk H.-P."/>
        </authorList>
    </citation>
    <scope>NUCLEOTIDE SEQUENCE [LARGE SCALE GENOMIC DNA]</scope>
    <source>
        <strain evidence="7 8">DSM 44099</strain>
    </source>
</reference>
<keyword evidence="5" id="KW-0326">Glycosidase</keyword>
<evidence type="ECO:0000256" key="4">
    <source>
        <dbReference type="ARBA" id="ARBA00022801"/>
    </source>
</evidence>
<dbReference type="InterPro" id="IPR012334">
    <property type="entry name" value="Pectin_lyas_fold"/>
</dbReference>
<keyword evidence="3" id="KW-0677">Repeat</keyword>
<dbReference type="GO" id="GO:0004557">
    <property type="term" value="F:alpha-galactosidase activity"/>
    <property type="evidence" value="ECO:0007669"/>
    <property type="project" value="UniProtKB-EC"/>
</dbReference>
<dbReference type="AlphaFoldDB" id="A0A3D9ZNV5"/>
<evidence type="ECO:0000313" key="8">
    <source>
        <dbReference type="Proteomes" id="UP000256913"/>
    </source>
</evidence>
<proteinExistence type="predicted"/>
<keyword evidence="7" id="KW-0456">Lyase</keyword>
<dbReference type="EMBL" id="QUMQ01000001">
    <property type="protein sequence ID" value="REF98935.1"/>
    <property type="molecule type" value="Genomic_DNA"/>
</dbReference>
<dbReference type="RefSeq" id="WP_116070166.1">
    <property type="nucleotide sequence ID" value="NZ_BONB01000004.1"/>
</dbReference>
<evidence type="ECO:0000256" key="1">
    <source>
        <dbReference type="ARBA" id="ARBA00001255"/>
    </source>
</evidence>
<dbReference type="SUPFAM" id="SSF51126">
    <property type="entry name" value="Pectin lyase-like"/>
    <property type="match status" value="1"/>
</dbReference>
<dbReference type="Gene3D" id="2.160.20.10">
    <property type="entry name" value="Single-stranded right-handed beta-helix, Pectin lyase-like"/>
    <property type="match status" value="3"/>
</dbReference>
<dbReference type="InterPro" id="IPR011050">
    <property type="entry name" value="Pectin_lyase_fold/virulence"/>
</dbReference>
<name>A0A3D9ZNV5_9ACTN</name>
<feature type="domain" description="GLAA-B beta-barrel" evidence="6">
    <location>
        <begin position="325"/>
        <end position="368"/>
    </location>
</feature>
<dbReference type="SMART" id="SM00710">
    <property type="entry name" value="PbH1"/>
    <property type="match status" value="4"/>
</dbReference>
<evidence type="ECO:0000256" key="5">
    <source>
        <dbReference type="ARBA" id="ARBA00023295"/>
    </source>
</evidence>
<evidence type="ECO:0000313" key="7">
    <source>
        <dbReference type="EMBL" id="REF98935.1"/>
    </source>
</evidence>
<evidence type="ECO:0000256" key="2">
    <source>
        <dbReference type="ARBA" id="ARBA00001271"/>
    </source>
</evidence>
<dbReference type="OrthoDB" id="9807299at2"/>
<dbReference type="GO" id="GO:0016829">
    <property type="term" value="F:lyase activity"/>
    <property type="evidence" value="ECO:0007669"/>
    <property type="project" value="UniProtKB-KW"/>
</dbReference>
<dbReference type="InterPro" id="IPR056441">
    <property type="entry name" value="Beta-barrel_GLAA-B_II"/>
</dbReference>
<dbReference type="Proteomes" id="UP000256913">
    <property type="component" value="Unassembled WGS sequence"/>
</dbReference>
<organism evidence="7 8">
    <name type="scientific">Asanoa ferruginea</name>
    <dbReference type="NCBI Taxonomy" id="53367"/>
    <lineage>
        <taxon>Bacteria</taxon>
        <taxon>Bacillati</taxon>
        <taxon>Actinomycetota</taxon>
        <taxon>Actinomycetes</taxon>
        <taxon>Micromonosporales</taxon>
        <taxon>Micromonosporaceae</taxon>
        <taxon>Asanoa</taxon>
    </lineage>
</organism>
<dbReference type="InterPro" id="IPR006626">
    <property type="entry name" value="PbH1"/>
</dbReference>